<protein>
    <submittedName>
        <fullName evidence="2">Uncharacterized protein</fullName>
    </submittedName>
</protein>
<evidence type="ECO:0000313" key="2">
    <source>
        <dbReference type="EMBL" id="AYV86485.1"/>
    </source>
</evidence>
<name>A0A3G5AH06_9VIRU</name>
<organism evidence="2">
    <name type="scientific">Sylvanvirus sp</name>
    <dbReference type="NCBI Taxonomy" id="2487774"/>
    <lineage>
        <taxon>Viruses</taxon>
    </lineage>
</organism>
<sequence length="485" mass="49881">MSQSGQSKKDKEKRKHHKHHHKSSKVPAPISPGQLLEEKLLAVEHELPIRVDRHNNVYVAGALNAGSLKAGSLNVSNSINAAGAVTCDGGTLYEYSKIDQLEITGSLQVDTGGASVKGGLIVDTLSVTGLSALGGQLDMTGNKIVNVATPTLSTDAANKAYVDQKVMTNFTPNTLLEANASGVASSSTTMIVTPTGGLSLSGGLAVTSGTTMDTLKVTSLTPSSFVSTDANNNLVSGSITNFVDLTSVQTLTGQKTLNSPILNNPMIYDAKSNLVRGTFTATLAGGSAADQVLCTFANMSLPSTYCSTYSLELLVTLNDPNMVGGIYSIPVSAKGLLYTTVPTISITDSTGSLAAATAVITSGQLTAVNVTATGKKYTNPTITLSGGGTLTPGTLGTPLFGNVFWSSKYVPIWNISSTTVTSSTPTAVLQSIQAGNTPPNCRLFTKFSPGSGSGQASISVMFNTASYPNSLSASIAFTVSTTNPV</sequence>
<feature type="compositionally biased region" description="Basic residues" evidence="1">
    <location>
        <begin position="11"/>
        <end position="24"/>
    </location>
</feature>
<proteinExistence type="predicted"/>
<evidence type="ECO:0000256" key="1">
    <source>
        <dbReference type="SAM" id="MobiDB-lite"/>
    </source>
</evidence>
<accession>A0A3G5AH06</accession>
<gene>
    <name evidence="2" type="ORF">Sylvanvirus1_81</name>
</gene>
<feature type="region of interest" description="Disordered" evidence="1">
    <location>
        <begin position="1"/>
        <end position="30"/>
    </location>
</feature>
<dbReference type="EMBL" id="MK072507">
    <property type="protein sequence ID" value="AYV86485.1"/>
    <property type="molecule type" value="Genomic_DNA"/>
</dbReference>
<reference evidence="2" key="1">
    <citation type="submission" date="2018-10" db="EMBL/GenBank/DDBJ databases">
        <title>Hidden diversity of soil giant viruses.</title>
        <authorList>
            <person name="Schulz F."/>
            <person name="Alteio L."/>
            <person name="Goudeau D."/>
            <person name="Ryan E.M."/>
            <person name="Malmstrom R.R."/>
            <person name="Blanchard J."/>
            <person name="Woyke T."/>
        </authorList>
    </citation>
    <scope>NUCLEOTIDE SEQUENCE</scope>
    <source>
        <strain evidence="2">SYV1</strain>
    </source>
</reference>